<comment type="caution">
    <text evidence="3">The sequence shown here is derived from an EMBL/GenBank/DDBJ whole genome shotgun (WGS) entry which is preliminary data.</text>
</comment>
<feature type="compositionally biased region" description="Gly residues" evidence="1">
    <location>
        <begin position="332"/>
        <end position="343"/>
    </location>
</feature>
<keyword evidence="2" id="KW-0472">Membrane</keyword>
<evidence type="ECO:0008006" key="5">
    <source>
        <dbReference type="Google" id="ProtNLM"/>
    </source>
</evidence>
<dbReference type="Proteomes" id="UP000807342">
    <property type="component" value="Unassembled WGS sequence"/>
</dbReference>
<keyword evidence="2" id="KW-1133">Transmembrane helix</keyword>
<keyword evidence="2" id="KW-0812">Transmembrane</keyword>
<dbReference type="PANTHER" id="PTHR34407">
    <property type="entry name" value="EXPRESSED PROTEIN"/>
    <property type="match status" value="1"/>
</dbReference>
<evidence type="ECO:0000256" key="1">
    <source>
        <dbReference type="SAM" id="MobiDB-lite"/>
    </source>
</evidence>
<dbReference type="SUPFAM" id="SSF52266">
    <property type="entry name" value="SGNH hydrolase"/>
    <property type="match status" value="1"/>
</dbReference>
<dbReference type="AlphaFoldDB" id="A0A9P6C575"/>
<feature type="transmembrane region" description="Helical" evidence="2">
    <location>
        <begin position="21"/>
        <end position="40"/>
    </location>
</feature>
<evidence type="ECO:0000313" key="4">
    <source>
        <dbReference type="Proteomes" id="UP000807342"/>
    </source>
</evidence>
<dbReference type="CDD" id="cd00229">
    <property type="entry name" value="SGNH_hydrolase"/>
    <property type="match status" value="1"/>
</dbReference>
<dbReference type="EMBL" id="MU151075">
    <property type="protein sequence ID" value="KAF9452137.1"/>
    <property type="molecule type" value="Genomic_DNA"/>
</dbReference>
<feature type="compositionally biased region" description="Basic and acidic residues" evidence="1">
    <location>
        <begin position="320"/>
        <end position="329"/>
    </location>
</feature>
<evidence type="ECO:0000313" key="3">
    <source>
        <dbReference type="EMBL" id="KAF9452137.1"/>
    </source>
</evidence>
<name>A0A9P6C575_9AGAR</name>
<feature type="compositionally biased region" description="Basic and acidic residues" evidence="1">
    <location>
        <begin position="360"/>
        <end position="375"/>
    </location>
</feature>
<feature type="region of interest" description="Disordered" evidence="1">
    <location>
        <begin position="317"/>
        <end position="380"/>
    </location>
</feature>
<gene>
    <name evidence="3" type="ORF">P691DRAFT_661721</name>
</gene>
<sequence>MGAADEKHRRTASRTFGVANPVWLIVVLVVVTILLVHRLLPGPSPPPLPSYASADLKPKNYLNAPASAQNPFPFCPTNGPSDTLAAKYGAGTLSQTRSQLGSGYRIQRVLKRALSGQQVTISIIGGSISACHGAGDDPVSPKCYPSKFFDWWNTIFPHPATEITNGAMRRTNSDYFGFCSGHHIPDVTDLVIVELDSDDTPDEEKTQNFELLIRSLLTRPDQPAVLILGHFSPQVYQAYRYTGPDHWHDVVAGFYDVPHLSTKPLLFNNFIQDPKSINKYYADAILANPDGHTLLADVLIAYFQHMTCSVWNIATGEEPDPNHTSDKSQDQGGNGGLFGGIGLRKGVPEPGFEKLDEDGERIKPDASRKSTDPRLKVPPALMSTRPADISKFEEVEPYCVSANDLINPLPPSIFYGSGWMAYHPVSHAKQDVEGGATAAHYFYSTLPLSRIRVPIVVGHGDVGIYYMREGRDKLMDGGSEIECWVDDNYNGRKVLSNFFEEGNGVHLTLTHIDHFVSRGSHFVECQLMGEEGKGVPMFKIVGIFAN</sequence>
<proteinExistence type="predicted"/>
<dbReference type="OrthoDB" id="544608at2759"/>
<keyword evidence="4" id="KW-1185">Reference proteome</keyword>
<organism evidence="3 4">
    <name type="scientific">Macrolepiota fuliginosa MF-IS2</name>
    <dbReference type="NCBI Taxonomy" id="1400762"/>
    <lineage>
        <taxon>Eukaryota</taxon>
        <taxon>Fungi</taxon>
        <taxon>Dikarya</taxon>
        <taxon>Basidiomycota</taxon>
        <taxon>Agaricomycotina</taxon>
        <taxon>Agaricomycetes</taxon>
        <taxon>Agaricomycetidae</taxon>
        <taxon>Agaricales</taxon>
        <taxon>Agaricineae</taxon>
        <taxon>Agaricaceae</taxon>
        <taxon>Macrolepiota</taxon>
    </lineage>
</organism>
<evidence type="ECO:0000256" key="2">
    <source>
        <dbReference type="SAM" id="Phobius"/>
    </source>
</evidence>
<reference evidence="3" key="1">
    <citation type="submission" date="2020-11" db="EMBL/GenBank/DDBJ databases">
        <authorList>
            <consortium name="DOE Joint Genome Institute"/>
            <person name="Ahrendt S."/>
            <person name="Riley R."/>
            <person name="Andreopoulos W."/>
            <person name="Labutti K."/>
            <person name="Pangilinan J."/>
            <person name="Ruiz-Duenas F.J."/>
            <person name="Barrasa J.M."/>
            <person name="Sanchez-Garcia M."/>
            <person name="Camarero S."/>
            <person name="Miyauchi S."/>
            <person name="Serrano A."/>
            <person name="Linde D."/>
            <person name="Babiker R."/>
            <person name="Drula E."/>
            <person name="Ayuso-Fernandez I."/>
            <person name="Pacheco R."/>
            <person name="Padilla G."/>
            <person name="Ferreira P."/>
            <person name="Barriuso J."/>
            <person name="Kellner H."/>
            <person name="Castanera R."/>
            <person name="Alfaro M."/>
            <person name="Ramirez L."/>
            <person name="Pisabarro A.G."/>
            <person name="Kuo A."/>
            <person name="Tritt A."/>
            <person name="Lipzen A."/>
            <person name="He G."/>
            <person name="Yan M."/>
            <person name="Ng V."/>
            <person name="Cullen D."/>
            <person name="Martin F."/>
            <person name="Rosso M.-N."/>
            <person name="Henrissat B."/>
            <person name="Hibbett D."/>
            <person name="Martinez A.T."/>
            <person name="Grigoriev I.V."/>
        </authorList>
    </citation>
    <scope>NUCLEOTIDE SEQUENCE</scope>
    <source>
        <strain evidence="3">MF-IS2</strain>
    </source>
</reference>
<protein>
    <recommendedName>
        <fullName evidence="5">Capsular associated protein</fullName>
    </recommendedName>
</protein>
<accession>A0A9P6C575</accession>
<dbReference type="PANTHER" id="PTHR34407:SF1">
    <property type="entry name" value="SGNH HYDROLASE-TYPE ESTERASE DOMAIN-CONTAINING PROTEIN"/>
    <property type="match status" value="1"/>
</dbReference>